<evidence type="ECO:0000313" key="2">
    <source>
        <dbReference type="EMBL" id="TVY94278.1"/>
    </source>
</evidence>
<dbReference type="PANTHER" id="PTHR39470">
    <property type="entry name" value="CHROMOSOME 10, WHOLE GENOME SHOTGUN SEQUENCE"/>
    <property type="match status" value="1"/>
</dbReference>
<feature type="transmembrane region" description="Helical" evidence="1">
    <location>
        <begin position="47"/>
        <end position="71"/>
    </location>
</feature>
<evidence type="ECO:0000313" key="3">
    <source>
        <dbReference type="Proteomes" id="UP000315522"/>
    </source>
</evidence>
<feature type="transmembrane region" description="Helical" evidence="1">
    <location>
        <begin position="224"/>
        <end position="243"/>
    </location>
</feature>
<dbReference type="EMBL" id="QGML01000022">
    <property type="protein sequence ID" value="TVY94278.1"/>
    <property type="molecule type" value="Genomic_DNA"/>
</dbReference>
<dbReference type="Proteomes" id="UP000315522">
    <property type="component" value="Unassembled WGS sequence"/>
</dbReference>
<protein>
    <submittedName>
        <fullName evidence="2">Uncharacterized protein</fullName>
    </submittedName>
</protein>
<comment type="caution">
    <text evidence="2">The sequence shown here is derived from an EMBL/GenBank/DDBJ whole genome shotgun (WGS) entry which is preliminary data.</text>
</comment>
<dbReference type="AlphaFoldDB" id="A0A559MMU1"/>
<feature type="transmembrane region" description="Helical" evidence="1">
    <location>
        <begin position="178"/>
        <end position="198"/>
    </location>
</feature>
<keyword evidence="1" id="KW-0812">Transmembrane</keyword>
<keyword evidence="1" id="KW-1133">Transmembrane helix</keyword>
<dbReference type="PANTHER" id="PTHR39470:SF1">
    <property type="entry name" value="CHORISMATE SYNTHASE PROTEIN"/>
    <property type="match status" value="1"/>
</dbReference>
<evidence type="ECO:0000256" key="1">
    <source>
        <dbReference type="SAM" id="Phobius"/>
    </source>
</evidence>
<feature type="transmembrane region" description="Helical" evidence="1">
    <location>
        <begin position="144"/>
        <end position="166"/>
    </location>
</feature>
<feature type="transmembrane region" description="Helical" evidence="1">
    <location>
        <begin position="6"/>
        <end position="27"/>
    </location>
</feature>
<reference evidence="2 3" key="1">
    <citation type="submission" date="2018-05" db="EMBL/GenBank/DDBJ databases">
        <title>Genome sequencing and assembly of the regulated plant pathogen Lachnellula willkommii and related sister species for the development of diagnostic species identification markers.</title>
        <authorList>
            <person name="Giroux E."/>
            <person name="Bilodeau G."/>
        </authorList>
    </citation>
    <scope>NUCLEOTIDE SEQUENCE [LARGE SCALE GENOMIC DNA]</scope>
    <source>
        <strain evidence="2 3">CBS 172.35</strain>
    </source>
</reference>
<keyword evidence="1" id="KW-0472">Membrane</keyword>
<sequence length="354" mass="38787">MALSWGTIKSLLLFFGPILLPKAIAYYRSAKASPAIQGVSIRPIPPLVSRALIILFVVASAFFIRTLPFYAPENIFSLTSSRLQIPVDVLFTRLSALRQGGLTTSDNTLRAKLSSLDSRLLFFQHGPDVLTNCQFCSAEDPKSYLYYSIPSILAPHLFNLCVLALATSGLLAGKEGAVWRYTATIAAGAAVVVDLYLVSSYDQAANAKATRAEDIDPFFWRMRVYRLLGLAAIDGLLGWVLYLSSTNRAFIKPPTTQERVEASTKVLESVRSRLGTLAVLKNTIYRSSELRANNAEYWVREGVIMGEVMEHRDVVEGVNSALGNRIDISSIARDAEAFAQSIGPSQLQMANGNI</sequence>
<gene>
    <name evidence="2" type="ORF">LAWI1_G000459</name>
</gene>
<proteinExistence type="predicted"/>
<organism evidence="2 3">
    <name type="scientific">Lachnellula willkommii</name>
    <dbReference type="NCBI Taxonomy" id="215461"/>
    <lineage>
        <taxon>Eukaryota</taxon>
        <taxon>Fungi</taxon>
        <taxon>Dikarya</taxon>
        <taxon>Ascomycota</taxon>
        <taxon>Pezizomycotina</taxon>
        <taxon>Leotiomycetes</taxon>
        <taxon>Helotiales</taxon>
        <taxon>Lachnaceae</taxon>
        <taxon>Lachnellula</taxon>
    </lineage>
</organism>
<accession>A0A559MMU1</accession>
<keyword evidence="3" id="KW-1185">Reference proteome</keyword>
<name>A0A559MMU1_9HELO</name>